<evidence type="ECO:0000313" key="1">
    <source>
        <dbReference type="EMBL" id="ONM54966.1"/>
    </source>
</evidence>
<organism evidence="1">
    <name type="scientific">Zea mays</name>
    <name type="common">Maize</name>
    <dbReference type="NCBI Taxonomy" id="4577"/>
    <lineage>
        <taxon>Eukaryota</taxon>
        <taxon>Viridiplantae</taxon>
        <taxon>Streptophyta</taxon>
        <taxon>Embryophyta</taxon>
        <taxon>Tracheophyta</taxon>
        <taxon>Spermatophyta</taxon>
        <taxon>Magnoliopsida</taxon>
        <taxon>Liliopsida</taxon>
        <taxon>Poales</taxon>
        <taxon>Poaceae</taxon>
        <taxon>PACMAD clade</taxon>
        <taxon>Panicoideae</taxon>
        <taxon>Andropogonodae</taxon>
        <taxon>Andropogoneae</taxon>
        <taxon>Tripsacinae</taxon>
        <taxon>Zea</taxon>
    </lineage>
</organism>
<protein>
    <submittedName>
        <fullName evidence="1">Sugar transport protein 7</fullName>
    </submittedName>
</protein>
<keyword evidence="1" id="KW-0762">Sugar transport</keyword>
<dbReference type="AlphaFoldDB" id="A0A1D6I499"/>
<keyword evidence="1" id="KW-0813">Transport</keyword>
<dbReference type="EMBL" id="CM007650">
    <property type="protein sequence ID" value="ONM54966.1"/>
    <property type="molecule type" value="Genomic_DNA"/>
</dbReference>
<gene>
    <name evidence="1" type="ORF">ZEAMMB73_Zm00001d020463</name>
</gene>
<reference evidence="1" key="1">
    <citation type="submission" date="2015-12" db="EMBL/GenBank/DDBJ databases">
        <title>Update maize B73 reference genome by single molecule sequencing technologies.</title>
        <authorList>
            <consortium name="Maize Genome Sequencing Project"/>
            <person name="Ware D."/>
        </authorList>
    </citation>
    <scope>NUCLEOTIDE SEQUENCE [LARGE SCALE GENOMIC DNA]</scope>
    <source>
        <tissue evidence="1">Seedling</tissue>
    </source>
</reference>
<accession>A0A1D6I499</accession>
<sequence length="77" mass="7884">MAGGGVAALGVKTERAAQYKGRMTLAVATTCLVAAVGGAIFGYDIGISGPIIRLVVGSDSISAWPYSPPDNFRDRVV</sequence>
<name>A0A1D6I499_MAIZE</name>
<proteinExistence type="predicted"/>